<evidence type="ECO:0000256" key="1">
    <source>
        <dbReference type="ARBA" id="ARBA00022723"/>
    </source>
</evidence>
<dbReference type="InterPro" id="IPR009010">
    <property type="entry name" value="Asp_de-COase-like_dom_sf"/>
</dbReference>
<dbReference type="CDD" id="cd00508">
    <property type="entry name" value="MopB_CT_Fdh-Nap-like"/>
    <property type="match status" value="1"/>
</dbReference>
<dbReference type="GO" id="GO:0046872">
    <property type="term" value="F:metal ion binding"/>
    <property type="evidence" value="ECO:0007669"/>
    <property type="project" value="UniProtKB-KW"/>
</dbReference>
<dbReference type="GO" id="GO:0043546">
    <property type="term" value="F:molybdopterin cofactor binding"/>
    <property type="evidence" value="ECO:0007669"/>
    <property type="project" value="InterPro"/>
</dbReference>
<proteinExistence type="predicted"/>
<dbReference type="Proteomes" id="UP001358417">
    <property type="component" value="Unassembled WGS sequence"/>
</dbReference>
<dbReference type="InterPro" id="IPR006657">
    <property type="entry name" value="MoPterin_dinucl-bd_dom"/>
</dbReference>
<protein>
    <recommendedName>
        <fullName evidence="4">Molybdopterin dinucleotide-binding domain-containing protein</fullName>
    </recommendedName>
</protein>
<dbReference type="InterPro" id="IPR050123">
    <property type="entry name" value="Prok_molybdopt-oxidoreductase"/>
</dbReference>
<comment type="caution">
    <text evidence="5">The sequence shown here is derived from an EMBL/GenBank/DDBJ whole genome shotgun (WGS) entry which is preliminary data.</text>
</comment>
<dbReference type="GeneID" id="89969402"/>
<dbReference type="AlphaFoldDB" id="A0AAV9NVE0"/>
<accession>A0AAV9NVE0</accession>
<evidence type="ECO:0000256" key="2">
    <source>
        <dbReference type="ARBA" id="ARBA00023004"/>
    </source>
</evidence>
<dbReference type="PANTHER" id="PTHR43105">
    <property type="entry name" value="RESPIRATORY NITRATE REDUCTASE"/>
    <property type="match status" value="1"/>
</dbReference>
<dbReference type="Gene3D" id="2.40.40.20">
    <property type="match status" value="1"/>
</dbReference>
<evidence type="ECO:0000259" key="4">
    <source>
        <dbReference type="Pfam" id="PF01568"/>
    </source>
</evidence>
<keyword evidence="2" id="KW-0408">Iron</keyword>
<evidence type="ECO:0000313" key="6">
    <source>
        <dbReference type="Proteomes" id="UP001358417"/>
    </source>
</evidence>
<dbReference type="Pfam" id="PF01568">
    <property type="entry name" value="Molydop_binding"/>
    <property type="match status" value="1"/>
</dbReference>
<gene>
    <name evidence="5" type="ORF">LTR84_001180</name>
</gene>
<dbReference type="PANTHER" id="PTHR43105:SF10">
    <property type="entry name" value="NADH-QUINONE OXIDOREDUCTASE SUBUNIT G"/>
    <property type="match status" value="1"/>
</dbReference>
<feature type="domain" description="Molybdopterin dinucleotide-binding" evidence="4">
    <location>
        <begin position="38"/>
        <end position="149"/>
    </location>
</feature>
<evidence type="ECO:0000313" key="5">
    <source>
        <dbReference type="EMBL" id="KAK5065342.1"/>
    </source>
</evidence>
<dbReference type="EMBL" id="JAVRRD010000001">
    <property type="protein sequence ID" value="KAK5065342.1"/>
    <property type="molecule type" value="Genomic_DNA"/>
</dbReference>
<dbReference type="GO" id="GO:0051536">
    <property type="term" value="F:iron-sulfur cluster binding"/>
    <property type="evidence" value="ECO:0007669"/>
    <property type="project" value="UniProtKB-KW"/>
</dbReference>
<reference evidence="5 6" key="1">
    <citation type="submission" date="2023-08" db="EMBL/GenBank/DDBJ databases">
        <title>Black Yeasts Isolated from many extreme environments.</title>
        <authorList>
            <person name="Coleine C."/>
            <person name="Stajich J.E."/>
            <person name="Selbmann L."/>
        </authorList>
    </citation>
    <scope>NUCLEOTIDE SEQUENCE [LARGE SCALE GENOMIC DNA]</scope>
    <source>
        <strain evidence="5 6">CCFEE 5792</strain>
    </source>
</reference>
<name>A0AAV9NVE0_9EURO</name>
<evidence type="ECO:0000256" key="3">
    <source>
        <dbReference type="ARBA" id="ARBA00023014"/>
    </source>
</evidence>
<keyword evidence="6" id="KW-1185">Reference proteome</keyword>
<dbReference type="SUPFAM" id="SSF50692">
    <property type="entry name" value="ADC-like"/>
    <property type="match status" value="1"/>
</dbReference>
<keyword evidence="1" id="KW-0479">Metal-binding</keyword>
<dbReference type="RefSeq" id="XP_064712666.1">
    <property type="nucleotide sequence ID" value="XM_064844806.1"/>
</dbReference>
<sequence length="388" mass="43980">MTSNTKAQYQVLNPAGRAILKPCHYHAEFELTNDEYPLHLSTGRRPLHFHTRTKTGRTKELQEGDPEPYIQLAEQDARSRGIKEGDWLIVESRRGKVELKARVGLMAEGQVFVPFHFGYFDAQDGKARAANELTQERWDPVSKQPLFKSGAVKVTKVEKQDDGQVHIHEQQTSAIKCVEKTQKPHTAGSRSKPPQLERYLEFWLAIIFDAFKSLRSICDDLIPQVAQGDWEVSIGMQVMHRIITSCVDHFEPYVLKYRAVGDFGHDINDKLKDNLFPADVIGHFSGSESFDTLVVLQGFYTFLSQVEAHLITLSPSAQATWDKAFISAVAFVQTQVERMQAWTKQQLKSRGPQALLVPCQPAADLKKRFEEGKSVEGVRKDEEIDKSD</sequence>
<keyword evidence="3" id="KW-0411">Iron-sulfur</keyword>
<organism evidence="5 6">
    <name type="scientific">Exophiala bonariae</name>
    <dbReference type="NCBI Taxonomy" id="1690606"/>
    <lineage>
        <taxon>Eukaryota</taxon>
        <taxon>Fungi</taxon>
        <taxon>Dikarya</taxon>
        <taxon>Ascomycota</taxon>
        <taxon>Pezizomycotina</taxon>
        <taxon>Eurotiomycetes</taxon>
        <taxon>Chaetothyriomycetidae</taxon>
        <taxon>Chaetothyriales</taxon>
        <taxon>Herpotrichiellaceae</taxon>
        <taxon>Exophiala</taxon>
    </lineage>
</organism>
<dbReference type="GO" id="GO:0016491">
    <property type="term" value="F:oxidoreductase activity"/>
    <property type="evidence" value="ECO:0007669"/>
    <property type="project" value="InterPro"/>
</dbReference>